<feature type="domain" description="Kazal-like" evidence="4">
    <location>
        <begin position="136"/>
        <end position="159"/>
    </location>
</feature>
<gene>
    <name evidence="5" type="ORF">ABMA27_013842</name>
</gene>
<keyword evidence="3" id="KW-1015">Disulfide bond</keyword>
<dbReference type="PANTHER" id="PTHR47499:SF1">
    <property type="entry name" value="SERINE PROTEASE INHIBITOR KAZAL-TYPE 7"/>
    <property type="match status" value="1"/>
</dbReference>
<evidence type="ECO:0000256" key="1">
    <source>
        <dbReference type="ARBA" id="ARBA00004613"/>
    </source>
</evidence>
<proteinExistence type="predicted"/>
<accession>A0ABR3IBP8</accession>
<feature type="domain" description="Kazal-like" evidence="4">
    <location>
        <begin position="283"/>
        <end position="348"/>
    </location>
</feature>
<dbReference type="SMART" id="SM00280">
    <property type="entry name" value="KAZAL"/>
    <property type="match status" value="6"/>
</dbReference>
<dbReference type="InterPro" id="IPR002350">
    <property type="entry name" value="Kazal_dom"/>
</dbReference>
<reference evidence="5 6" key="1">
    <citation type="submission" date="2024-06" db="EMBL/GenBank/DDBJ databases">
        <title>A chromosome-level genome assembly of beet webworm, Loxostege sticticalis.</title>
        <authorList>
            <person name="Zhang Y."/>
        </authorList>
    </citation>
    <scope>NUCLEOTIDE SEQUENCE [LARGE SCALE GENOMIC DNA]</scope>
    <source>
        <strain evidence="5">AQ026</strain>
        <tissue evidence="5">Whole body</tissue>
    </source>
</reference>
<feature type="domain" description="Kazal-like" evidence="4">
    <location>
        <begin position="18"/>
        <end position="51"/>
    </location>
</feature>
<dbReference type="Gene3D" id="3.30.60.30">
    <property type="match status" value="6"/>
</dbReference>
<dbReference type="PROSITE" id="PS51465">
    <property type="entry name" value="KAZAL_2"/>
    <property type="match status" value="6"/>
</dbReference>
<evidence type="ECO:0000256" key="2">
    <source>
        <dbReference type="ARBA" id="ARBA00022525"/>
    </source>
</evidence>
<feature type="domain" description="Kazal-like" evidence="4">
    <location>
        <begin position="169"/>
        <end position="234"/>
    </location>
</feature>
<evidence type="ECO:0000313" key="6">
    <source>
        <dbReference type="Proteomes" id="UP001549920"/>
    </source>
</evidence>
<dbReference type="EMBL" id="JBEUOH010000005">
    <property type="protein sequence ID" value="KAL0893687.1"/>
    <property type="molecule type" value="Genomic_DNA"/>
</dbReference>
<name>A0ABR3IBP8_LOXSC</name>
<evidence type="ECO:0000313" key="5">
    <source>
        <dbReference type="EMBL" id="KAL0893687.1"/>
    </source>
</evidence>
<dbReference type="Pfam" id="PF00050">
    <property type="entry name" value="Kazal_1"/>
    <property type="match status" value="6"/>
</dbReference>
<dbReference type="Proteomes" id="UP001549920">
    <property type="component" value="Unassembled WGS sequence"/>
</dbReference>
<comment type="subcellular location">
    <subcellularLocation>
        <location evidence="1">Secreted</location>
    </subcellularLocation>
</comment>
<comment type="caution">
    <text evidence="5">The sequence shown here is derived from an EMBL/GenBank/DDBJ whole genome shotgun (WGS) entry which is preliminary data.</text>
</comment>
<organism evidence="5 6">
    <name type="scientific">Loxostege sticticalis</name>
    <name type="common">Beet webworm moth</name>
    <dbReference type="NCBI Taxonomy" id="481309"/>
    <lineage>
        <taxon>Eukaryota</taxon>
        <taxon>Metazoa</taxon>
        <taxon>Ecdysozoa</taxon>
        <taxon>Arthropoda</taxon>
        <taxon>Hexapoda</taxon>
        <taxon>Insecta</taxon>
        <taxon>Pterygota</taxon>
        <taxon>Neoptera</taxon>
        <taxon>Endopterygota</taxon>
        <taxon>Lepidoptera</taxon>
        <taxon>Glossata</taxon>
        <taxon>Ditrysia</taxon>
        <taxon>Pyraloidea</taxon>
        <taxon>Crambidae</taxon>
        <taxon>Pyraustinae</taxon>
        <taxon>Loxostege</taxon>
    </lineage>
</organism>
<sequence length="385" mass="43370">MEFSNPIKITFLITLIPFQNLKYKPKPRDCELTMNPVCGSDGKSYGSECFLNVNKEYDPKLHVAYKGWCKQKLGTPKICPLVYAPVCGTDGETYSNSCFLKAQKKLDPSLQIKHSGECNDLKPSTPRKKLETFTVCTLEYDPVCGTDGETYANSCSFRAQKKLDPSLQIKHSGKCNDLKPSTPRKKLETFTICTLEYDPVCGTDGKTYGNSCFFRAQKKLDPSLQIKHSGECNDLKPSTPRKKLETFTVCTLEYDPMCGTDGETYDNSCSFRAQKKLDPSLQINHLGKCNDLKPSTPRKKLETFTICTLEYDPVCGTDGKTYGNSCFFRAQKKLDPSLQIKHSGECNDIKRSTPRKKWDLQKQTVIAIKEDDKNGKRLRIGVLTI</sequence>
<dbReference type="InterPro" id="IPR036058">
    <property type="entry name" value="Kazal_dom_sf"/>
</dbReference>
<dbReference type="SUPFAM" id="SSF100895">
    <property type="entry name" value="Kazal-type serine protease inhibitors"/>
    <property type="match status" value="6"/>
</dbReference>
<feature type="domain" description="Kazal-like" evidence="4">
    <location>
        <begin position="63"/>
        <end position="120"/>
    </location>
</feature>
<feature type="domain" description="Kazal-like" evidence="4">
    <location>
        <begin position="250"/>
        <end position="273"/>
    </location>
</feature>
<dbReference type="CDD" id="cd00104">
    <property type="entry name" value="KAZAL_FS"/>
    <property type="match status" value="6"/>
</dbReference>
<dbReference type="InterPro" id="IPR050159">
    <property type="entry name" value="Kazal-type_SerProtInhib"/>
</dbReference>
<dbReference type="PANTHER" id="PTHR47499">
    <property type="entry name" value="SERINE PROTEASE INHIBITOR KAZAL-TYPE 7 SPINK7"/>
    <property type="match status" value="1"/>
</dbReference>
<evidence type="ECO:0000259" key="4">
    <source>
        <dbReference type="PROSITE" id="PS51465"/>
    </source>
</evidence>
<protein>
    <recommendedName>
        <fullName evidence="4">Kazal-like domain-containing protein</fullName>
    </recommendedName>
</protein>
<keyword evidence="2" id="KW-0964">Secreted</keyword>
<evidence type="ECO:0000256" key="3">
    <source>
        <dbReference type="ARBA" id="ARBA00023157"/>
    </source>
</evidence>
<keyword evidence="6" id="KW-1185">Reference proteome</keyword>